<proteinExistence type="predicted"/>
<name>A0A1B7MQQ1_9AGAM</name>
<accession>A0A1B7MQQ1</accession>
<dbReference type="Proteomes" id="UP000092154">
    <property type="component" value="Unassembled WGS sequence"/>
</dbReference>
<feature type="region of interest" description="Disordered" evidence="1">
    <location>
        <begin position="214"/>
        <end position="302"/>
    </location>
</feature>
<feature type="compositionally biased region" description="Polar residues" evidence="1">
    <location>
        <begin position="249"/>
        <end position="264"/>
    </location>
</feature>
<evidence type="ECO:0000313" key="2">
    <source>
        <dbReference type="EMBL" id="OAX34923.1"/>
    </source>
</evidence>
<gene>
    <name evidence="2" type="ORF">K503DRAFT_409839</name>
</gene>
<dbReference type="InParanoid" id="A0A1B7MQQ1"/>
<keyword evidence="3" id="KW-1185">Reference proteome</keyword>
<organism evidence="2 3">
    <name type="scientific">Rhizopogon vinicolor AM-OR11-026</name>
    <dbReference type="NCBI Taxonomy" id="1314800"/>
    <lineage>
        <taxon>Eukaryota</taxon>
        <taxon>Fungi</taxon>
        <taxon>Dikarya</taxon>
        <taxon>Basidiomycota</taxon>
        <taxon>Agaricomycotina</taxon>
        <taxon>Agaricomycetes</taxon>
        <taxon>Agaricomycetidae</taxon>
        <taxon>Boletales</taxon>
        <taxon>Suillineae</taxon>
        <taxon>Rhizopogonaceae</taxon>
        <taxon>Rhizopogon</taxon>
    </lineage>
</organism>
<dbReference type="AlphaFoldDB" id="A0A1B7MQQ1"/>
<sequence>MPSSTREVVAPRATTITRSTNPSYYGLPRRPDHHHHPRMMSILDHPAHTTIHRGLVSTGSMPMSFNRMNSPCALNISQFAVPPTHFPPHDYVTSSSPLEEGLSYHGQAVTQGQSSASTSNYHLSSPSSYHQINAAVPEMAENTRNTFSYSAPAGTPHDSTQVASPVTMWPTHACSAPDPYHNTSSLRNASYDDPTQTSTASWLYGVPAMGNHSQLPYSPSMQSSDIRIPHGPQQQWQGTSYYPPPTDYLPSQPNLPMTFKSQPGINRGDHANSPSCPLPQSRQHHGEGPHQGSHNSSRSHTQESRPCRWLGCVFEGSIDALKTHLINSHLNGPQDAQIECLWDGCDYFRRGKPGVRTMRRDSAWRHVLEIHLGVKYRKKIQGT</sequence>
<evidence type="ECO:0000313" key="3">
    <source>
        <dbReference type="Proteomes" id="UP000092154"/>
    </source>
</evidence>
<dbReference type="EMBL" id="KV448552">
    <property type="protein sequence ID" value="OAX34923.1"/>
    <property type="molecule type" value="Genomic_DNA"/>
</dbReference>
<evidence type="ECO:0000256" key="1">
    <source>
        <dbReference type="SAM" id="MobiDB-lite"/>
    </source>
</evidence>
<reference evidence="2 3" key="1">
    <citation type="submission" date="2016-06" db="EMBL/GenBank/DDBJ databases">
        <title>Comparative genomics of the ectomycorrhizal sister species Rhizopogon vinicolor and Rhizopogon vesiculosus (Basidiomycota: Boletales) reveals a divergence of the mating type B locus.</title>
        <authorList>
            <consortium name="DOE Joint Genome Institute"/>
            <person name="Mujic A.B."/>
            <person name="Kuo A."/>
            <person name="Tritt A."/>
            <person name="Lipzen A."/>
            <person name="Chen C."/>
            <person name="Johnson J."/>
            <person name="Sharma A."/>
            <person name="Barry K."/>
            <person name="Grigoriev I.V."/>
            <person name="Spatafora J.W."/>
        </authorList>
    </citation>
    <scope>NUCLEOTIDE SEQUENCE [LARGE SCALE GENOMIC DNA]</scope>
    <source>
        <strain evidence="2 3">AM-OR11-026</strain>
    </source>
</reference>
<dbReference type="OrthoDB" id="2688811at2759"/>
<feature type="compositionally biased region" description="Polar residues" evidence="1">
    <location>
        <begin position="214"/>
        <end position="225"/>
    </location>
</feature>
<feature type="compositionally biased region" description="Polar residues" evidence="1">
    <location>
        <begin position="272"/>
        <end position="281"/>
    </location>
</feature>
<protein>
    <submittedName>
        <fullName evidence="2">Uncharacterized protein</fullName>
    </submittedName>
</protein>